<dbReference type="InterPro" id="IPR007525">
    <property type="entry name" value="FrhB_FdhB_C"/>
</dbReference>
<dbReference type="Gene3D" id="3.30.70.20">
    <property type="match status" value="1"/>
</dbReference>
<dbReference type="Pfam" id="PF12838">
    <property type="entry name" value="Fer4_7"/>
    <property type="match status" value="1"/>
</dbReference>
<dbReference type="GO" id="GO:0051536">
    <property type="term" value="F:iron-sulfur cluster binding"/>
    <property type="evidence" value="ECO:0007669"/>
    <property type="project" value="UniProtKB-KW"/>
</dbReference>
<dbReference type="PANTHER" id="PTHR43193">
    <property type="match status" value="1"/>
</dbReference>
<accession>A0A5D6WLJ7</accession>
<dbReference type="PROSITE" id="PS00198">
    <property type="entry name" value="4FE4S_FER_1"/>
    <property type="match status" value="1"/>
</dbReference>
<dbReference type="PANTHER" id="PTHR43193:SF2">
    <property type="entry name" value="POLYFERREDOXIN PROTEIN FWDF"/>
    <property type="match status" value="1"/>
</dbReference>
<feature type="domain" description="4Fe-4S ferredoxin-type" evidence="4">
    <location>
        <begin position="4"/>
        <end position="33"/>
    </location>
</feature>
<evidence type="ECO:0000313" key="6">
    <source>
        <dbReference type="Proteomes" id="UP000322783"/>
    </source>
</evidence>
<evidence type="ECO:0000256" key="3">
    <source>
        <dbReference type="ARBA" id="ARBA00023014"/>
    </source>
</evidence>
<dbReference type="InterPro" id="IPR052977">
    <property type="entry name" value="Polyferredoxin-like_ET"/>
</dbReference>
<keyword evidence="2" id="KW-0408">Iron</keyword>
<dbReference type="InterPro" id="IPR017896">
    <property type="entry name" value="4Fe4S_Fe-S-bd"/>
</dbReference>
<organism evidence="5 6">
    <name type="scientific">Selenomonas caprae</name>
    <dbReference type="NCBI Taxonomy" id="2606905"/>
    <lineage>
        <taxon>Bacteria</taxon>
        <taxon>Bacillati</taxon>
        <taxon>Bacillota</taxon>
        <taxon>Negativicutes</taxon>
        <taxon>Selenomonadales</taxon>
        <taxon>Selenomonadaceae</taxon>
        <taxon>Selenomonas</taxon>
    </lineage>
</organism>
<dbReference type="PROSITE" id="PS51379">
    <property type="entry name" value="4FE4S_FER_2"/>
    <property type="match status" value="2"/>
</dbReference>
<dbReference type="InterPro" id="IPR017900">
    <property type="entry name" value="4Fe4S_Fe_S_CS"/>
</dbReference>
<name>A0A5D6WLJ7_9FIRM</name>
<dbReference type="EMBL" id="VTOZ01000022">
    <property type="protein sequence ID" value="TYZ27778.1"/>
    <property type="molecule type" value="Genomic_DNA"/>
</dbReference>
<dbReference type="Proteomes" id="UP000322783">
    <property type="component" value="Unassembled WGS sequence"/>
</dbReference>
<evidence type="ECO:0000313" key="5">
    <source>
        <dbReference type="EMBL" id="TYZ27778.1"/>
    </source>
</evidence>
<sequence>MIKNVAEVKRETCFGCTACMAICKLGAIHMQADAEGFMVPAVDEEKCVNCSACTKVCPALHPWKGREGENKFYAFQHEDDTVLVKSTSGGAFSAIASSVDDPYVCGCVMDEKLYVRHIVSQAEEDIAAMRGSKYVQSDMGNVLREIGEKLSAGKNVVFSGTSCQTHGLLNYLAAAKISTENLITMDLICHGVPSNLMHKEYVKNYEKSKGVKGVKHYFRSKRQGWGLRFMLKNYEQLFVHSGHKQTVVHSCVVADRTSLESQLWLNIFFSDLCLREACYNCPYCTDSKPADITLADFWGIEETDVDLDFPKGCSLLIGRGEGINIVKKLIKFRALDKKQESVARNYQIHLNRPIKRPAKRDDFWEDYHKHGFDFVARKYLRYGKRYSLLMLLYNLANLLKNKRLAQKIGGWLFY</sequence>
<evidence type="ECO:0000259" key="4">
    <source>
        <dbReference type="PROSITE" id="PS51379"/>
    </source>
</evidence>
<dbReference type="AlphaFoldDB" id="A0A5D6WLJ7"/>
<dbReference type="GO" id="GO:0046872">
    <property type="term" value="F:metal ion binding"/>
    <property type="evidence" value="ECO:0007669"/>
    <property type="project" value="UniProtKB-KW"/>
</dbReference>
<keyword evidence="1" id="KW-0479">Metal-binding</keyword>
<gene>
    <name evidence="5" type="ORF">FZ041_10415</name>
</gene>
<keyword evidence="6" id="KW-1185">Reference proteome</keyword>
<reference evidence="5 6" key="1">
    <citation type="submission" date="2019-08" db="EMBL/GenBank/DDBJ databases">
        <title>Selenomonas sp. mPRGC5 and Selenomonas sp. mPRGC8 isolated from ruminal fluid of dairy goat (Capra hircus).</title>
        <authorList>
            <person name="Poothong S."/>
            <person name="Nuengjamnong C."/>
            <person name="Tanasupawat S."/>
        </authorList>
    </citation>
    <scope>NUCLEOTIDE SEQUENCE [LARGE SCALE GENOMIC DNA]</scope>
    <source>
        <strain evidence="6">mPRGC8</strain>
    </source>
</reference>
<dbReference type="SUPFAM" id="SSF54862">
    <property type="entry name" value="4Fe-4S ferredoxins"/>
    <property type="match status" value="1"/>
</dbReference>
<dbReference type="RefSeq" id="WP_149189497.1">
    <property type="nucleotide sequence ID" value="NZ_VTOZ01000022.1"/>
</dbReference>
<proteinExistence type="predicted"/>
<evidence type="ECO:0000256" key="2">
    <source>
        <dbReference type="ARBA" id="ARBA00023004"/>
    </source>
</evidence>
<dbReference type="Pfam" id="PF04432">
    <property type="entry name" value="FrhB_FdhB_C"/>
    <property type="match status" value="1"/>
</dbReference>
<feature type="domain" description="4Fe-4S ferredoxin-type" evidence="4">
    <location>
        <begin position="38"/>
        <end position="68"/>
    </location>
</feature>
<comment type="caution">
    <text evidence="5">The sequence shown here is derived from an EMBL/GenBank/DDBJ whole genome shotgun (WGS) entry which is preliminary data.</text>
</comment>
<protein>
    <submittedName>
        <fullName evidence="5">4Fe-4S dicluster domain-containing protein</fullName>
    </submittedName>
</protein>
<evidence type="ECO:0000256" key="1">
    <source>
        <dbReference type="ARBA" id="ARBA00022723"/>
    </source>
</evidence>
<keyword evidence="3" id="KW-0411">Iron-sulfur</keyword>